<reference evidence="2 3" key="1">
    <citation type="submission" date="2016-07" db="EMBL/GenBank/DDBJ databases">
        <title>Disparate Historic Effective Population Sizes Predicted by Modern Levels of Genome Diversity for the Scaled Quail (Callipepla squamata) and the Northern Bobwhite (Colinus virginianus): Inferences from First and Second Generation Draft Genome Assemblies for Sympatric New World Quail.</title>
        <authorList>
            <person name="Oldeschulte D.L."/>
            <person name="Halley Y.A."/>
            <person name="Bhattarai E.K."/>
            <person name="Brashear W.A."/>
            <person name="Hill J."/>
            <person name="Metz R.P."/>
            <person name="Johnson C.D."/>
            <person name="Rollins D."/>
            <person name="Peterson M.J."/>
            <person name="Bickhart D.M."/>
            <person name="Decker J.E."/>
            <person name="Seabury C.M."/>
        </authorList>
    </citation>
    <scope>NUCLEOTIDE SEQUENCE [LARGE SCALE GENOMIC DNA]</scope>
    <source>
        <strain evidence="2 3">Texas</strain>
        <tissue evidence="2">Leg muscle</tissue>
    </source>
</reference>
<comment type="caution">
    <text evidence="2">The sequence shown here is derived from an EMBL/GenBank/DDBJ whole genome shotgun (WGS) entry which is preliminary data.</text>
</comment>
<accession>A0A226NF04</accession>
<organism evidence="2 3">
    <name type="scientific">Callipepla squamata</name>
    <name type="common">Scaled quail</name>
    <dbReference type="NCBI Taxonomy" id="9009"/>
    <lineage>
        <taxon>Eukaryota</taxon>
        <taxon>Metazoa</taxon>
        <taxon>Chordata</taxon>
        <taxon>Craniata</taxon>
        <taxon>Vertebrata</taxon>
        <taxon>Euteleostomi</taxon>
        <taxon>Archelosauria</taxon>
        <taxon>Archosauria</taxon>
        <taxon>Dinosauria</taxon>
        <taxon>Saurischia</taxon>
        <taxon>Theropoda</taxon>
        <taxon>Coelurosauria</taxon>
        <taxon>Aves</taxon>
        <taxon>Neognathae</taxon>
        <taxon>Galloanserae</taxon>
        <taxon>Galliformes</taxon>
        <taxon>Odontophoridae</taxon>
        <taxon>Callipepla</taxon>
    </lineage>
</organism>
<keyword evidence="3" id="KW-1185">Reference proteome</keyword>
<feature type="chain" id="PRO_5013234502" evidence="1">
    <location>
        <begin position="22"/>
        <end position="146"/>
    </location>
</feature>
<keyword evidence="1" id="KW-0732">Signal</keyword>
<evidence type="ECO:0000313" key="2">
    <source>
        <dbReference type="EMBL" id="OXB65960.1"/>
    </source>
</evidence>
<feature type="signal peptide" evidence="1">
    <location>
        <begin position="1"/>
        <end position="21"/>
    </location>
</feature>
<evidence type="ECO:0000313" key="3">
    <source>
        <dbReference type="Proteomes" id="UP000198323"/>
    </source>
</evidence>
<evidence type="ECO:0000256" key="1">
    <source>
        <dbReference type="SAM" id="SignalP"/>
    </source>
</evidence>
<dbReference type="EMBL" id="MCFN01000077">
    <property type="protein sequence ID" value="OXB65960.1"/>
    <property type="molecule type" value="Genomic_DNA"/>
</dbReference>
<dbReference type="STRING" id="9009.A0A226NF04"/>
<name>A0A226NF04_CALSU</name>
<gene>
    <name evidence="2" type="ORF">ASZ78_002708</name>
</gene>
<dbReference type="AlphaFoldDB" id="A0A226NF04"/>
<dbReference type="Proteomes" id="UP000198323">
    <property type="component" value="Unassembled WGS sequence"/>
</dbReference>
<proteinExistence type="predicted"/>
<protein>
    <submittedName>
        <fullName evidence="2">Uncharacterized protein</fullName>
    </submittedName>
</protein>
<sequence length="146" mass="15974">MALRGACLLLCLVSLAHISVQQNGKGRQKPAASKKGNRGLSMIGTVPTASFGAVVDVYALSGFLRTDGVNLKMIEDLKAMIDNISQEVALLKEKQALQTELTISKAIDIPMMLSQMFLFCHESARRVIDYSPLQSNELYSLPQDFV</sequence>